<protein>
    <submittedName>
        <fullName evidence="1">Uncharacterized protein</fullName>
    </submittedName>
</protein>
<evidence type="ECO:0000313" key="1">
    <source>
        <dbReference type="EMBL" id="VYT03879.1"/>
    </source>
</evidence>
<sequence length="152" mass="17110">MNKQPLYDLPENLDELEPERRVTVVCVTNQFQCDRIIKAGRVMADLSNTALNVISVANPGRDQDPAALQHLFDVTKENGGSMSILYELDPAKAIIRYLKENKTSYVLTGMPENENSILYQIWEKFTHITFLTVTPEGELQEAGRARSLQAAN</sequence>
<dbReference type="EMBL" id="CACRSL010000003">
    <property type="protein sequence ID" value="VYT03879.1"/>
    <property type="molecule type" value="Genomic_DNA"/>
</dbReference>
<reference evidence="1" key="1">
    <citation type="submission" date="2019-11" db="EMBL/GenBank/DDBJ databases">
        <authorList>
            <person name="Feng L."/>
        </authorList>
    </citation>
    <scope>NUCLEOTIDE SEQUENCE</scope>
    <source>
        <strain evidence="1">AundefinedLFYP135</strain>
    </source>
</reference>
<dbReference type="AlphaFoldDB" id="A0A6N2TG97"/>
<organism evidence="1">
    <name type="scientific">uncultured Anaerotruncus sp</name>
    <dbReference type="NCBI Taxonomy" id="905011"/>
    <lineage>
        <taxon>Bacteria</taxon>
        <taxon>Bacillati</taxon>
        <taxon>Bacillota</taxon>
        <taxon>Clostridia</taxon>
        <taxon>Eubacteriales</taxon>
        <taxon>Oscillospiraceae</taxon>
        <taxon>Anaerotruncus</taxon>
        <taxon>environmental samples</taxon>
    </lineage>
</organism>
<accession>A0A6N2TG97</accession>
<gene>
    <name evidence="1" type="ORF">AULFYP135_01393</name>
</gene>
<name>A0A6N2TG97_9FIRM</name>
<proteinExistence type="predicted"/>